<feature type="transmembrane region" description="Helical" evidence="1">
    <location>
        <begin position="75"/>
        <end position="94"/>
    </location>
</feature>
<feature type="transmembrane region" description="Helical" evidence="1">
    <location>
        <begin position="174"/>
        <end position="194"/>
    </location>
</feature>
<accession>A0ABP6M0G1</accession>
<proteinExistence type="predicted"/>
<keyword evidence="4" id="KW-1185">Reference proteome</keyword>
<gene>
    <name evidence="3" type="ORF">GCM10010448_57290</name>
</gene>
<feature type="transmembrane region" description="Helical" evidence="1">
    <location>
        <begin position="114"/>
        <end position="134"/>
    </location>
</feature>
<keyword evidence="1" id="KW-1133">Transmembrane helix</keyword>
<keyword evidence="1" id="KW-0472">Membrane</keyword>
<dbReference type="InterPro" id="IPR000326">
    <property type="entry name" value="PAP2/HPO"/>
</dbReference>
<name>A0ABP6M0G1_9ACTN</name>
<evidence type="ECO:0000256" key="1">
    <source>
        <dbReference type="SAM" id="Phobius"/>
    </source>
</evidence>
<evidence type="ECO:0000259" key="2">
    <source>
        <dbReference type="Pfam" id="PF01569"/>
    </source>
</evidence>
<comment type="caution">
    <text evidence="3">The sequence shown here is derived from an EMBL/GenBank/DDBJ whole genome shotgun (WGS) entry which is preliminary data.</text>
</comment>
<dbReference type="Pfam" id="PF01569">
    <property type="entry name" value="PAP2"/>
    <property type="match status" value="1"/>
</dbReference>
<dbReference type="Gene3D" id="1.20.144.10">
    <property type="entry name" value="Phosphatidic acid phosphatase type 2/haloperoxidase"/>
    <property type="match status" value="1"/>
</dbReference>
<sequence length="199" mass="20701">MAAAAGFLFLLITWQVVAHGPLARVDKRIGGAAVRPDRVSGLLADLGNIAVAVPVLAVVLGYAALRARRAGTHRWWLPAVAAAGLMAVLPALIVPLKEAIARPGPPVMGSATGFYPSGHTATAALAYGAAALVLRPWLTTAYARRGLLAVCAVLQLGVAYGLVRHGYHWPLDVVGSWCLCAVPLCALRLLLGLLPGARR</sequence>
<evidence type="ECO:0000313" key="3">
    <source>
        <dbReference type="EMBL" id="GAA3066440.1"/>
    </source>
</evidence>
<feature type="domain" description="Phosphatidic acid phosphatase type 2/haloperoxidase" evidence="2">
    <location>
        <begin position="112"/>
        <end position="185"/>
    </location>
</feature>
<feature type="transmembrane region" description="Helical" evidence="1">
    <location>
        <begin position="146"/>
        <end position="162"/>
    </location>
</feature>
<dbReference type="EMBL" id="BAAAUF010000059">
    <property type="protein sequence ID" value="GAA3066440.1"/>
    <property type="molecule type" value="Genomic_DNA"/>
</dbReference>
<evidence type="ECO:0000313" key="4">
    <source>
        <dbReference type="Proteomes" id="UP001501532"/>
    </source>
</evidence>
<keyword evidence="1" id="KW-0812">Transmembrane</keyword>
<dbReference type="SUPFAM" id="SSF48317">
    <property type="entry name" value="Acid phosphatase/Vanadium-dependent haloperoxidase"/>
    <property type="match status" value="1"/>
</dbReference>
<reference evidence="4" key="1">
    <citation type="journal article" date="2019" name="Int. J. Syst. Evol. Microbiol.">
        <title>The Global Catalogue of Microorganisms (GCM) 10K type strain sequencing project: providing services to taxonomists for standard genome sequencing and annotation.</title>
        <authorList>
            <consortium name="The Broad Institute Genomics Platform"/>
            <consortium name="The Broad Institute Genome Sequencing Center for Infectious Disease"/>
            <person name="Wu L."/>
            <person name="Ma J."/>
        </authorList>
    </citation>
    <scope>NUCLEOTIDE SEQUENCE [LARGE SCALE GENOMIC DNA]</scope>
    <source>
        <strain evidence="4">JCM 9091</strain>
    </source>
</reference>
<protein>
    <recommendedName>
        <fullName evidence="2">Phosphatidic acid phosphatase type 2/haloperoxidase domain-containing protein</fullName>
    </recommendedName>
</protein>
<organism evidence="3 4">
    <name type="scientific">Streptomyces glomeratus</name>
    <dbReference type="NCBI Taxonomy" id="284452"/>
    <lineage>
        <taxon>Bacteria</taxon>
        <taxon>Bacillati</taxon>
        <taxon>Actinomycetota</taxon>
        <taxon>Actinomycetes</taxon>
        <taxon>Kitasatosporales</taxon>
        <taxon>Streptomycetaceae</taxon>
        <taxon>Streptomyces</taxon>
    </lineage>
</organism>
<dbReference type="InterPro" id="IPR036938">
    <property type="entry name" value="PAP2/HPO_sf"/>
</dbReference>
<feature type="transmembrane region" description="Helical" evidence="1">
    <location>
        <begin position="42"/>
        <end position="63"/>
    </location>
</feature>
<dbReference type="Proteomes" id="UP001501532">
    <property type="component" value="Unassembled WGS sequence"/>
</dbReference>